<dbReference type="EMBL" id="CP039396">
    <property type="protein sequence ID" value="QCD42414.1"/>
    <property type="molecule type" value="Genomic_DNA"/>
</dbReference>
<reference evidence="2" key="1">
    <citation type="submission" date="2019-02" db="EMBL/GenBank/DDBJ databases">
        <title>Isolation and identification of novel species under the genus Muribaculum.</title>
        <authorList>
            <person name="Miyake S."/>
            <person name="Ding Y."/>
            <person name="Low A."/>
            <person name="Soh M."/>
            <person name="Seedorf H."/>
        </authorList>
    </citation>
    <scope>NUCLEOTIDE SEQUENCE [LARGE SCALE GENOMIC DNA]</scope>
    <source>
        <strain evidence="2">H5</strain>
    </source>
</reference>
<dbReference type="AlphaFoldDB" id="A0A4P7W385"/>
<sequence length="64" mass="7445">MRVKRMKVAEGRRLNIGQFPNFHRSGSIRGMKKLYYGEDCLLVRCGNYIYNVTSEPSIYNQATI</sequence>
<dbReference type="KEGG" id="ddb:E7747_09030"/>
<accession>A0A4P7W385</accession>
<protein>
    <submittedName>
        <fullName evidence="1">Uncharacterized protein</fullName>
    </submittedName>
</protein>
<name>A0A4P7W385_9BACT</name>
<evidence type="ECO:0000313" key="1">
    <source>
        <dbReference type="EMBL" id="QCD42414.1"/>
    </source>
</evidence>
<dbReference type="GeneID" id="82148246"/>
<dbReference type="Proteomes" id="UP000297149">
    <property type="component" value="Chromosome"/>
</dbReference>
<keyword evidence="2" id="KW-1185">Reference proteome</keyword>
<gene>
    <name evidence="1" type="ORF">E7747_09030</name>
</gene>
<evidence type="ECO:0000313" key="2">
    <source>
        <dbReference type="Proteomes" id="UP000297149"/>
    </source>
</evidence>
<organism evidence="1 2">
    <name type="scientific">Duncaniella dubosii</name>
    <dbReference type="NCBI Taxonomy" id="2518971"/>
    <lineage>
        <taxon>Bacteria</taxon>
        <taxon>Pseudomonadati</taxon>
        <taxon>Bacteroidota</taxon>
        <taxon>Bacteroidia</taxon>
        <taxon>Bacteroidales</taxon>
        <taxon>Muribaculaceae</taxon>
        <taxon>Duncaniella</taxon>
    </lineage>
</organism>
<proteinExistence type="predicted"/>
<dbReference type="RefSeq" id="WP_123398920.1">
    <property type="nucleotide sequence ID" value="NZ_CP039396.1"/>
</dbReference>